<name>A0A8S1Y5W1_PAROT</name>
<comment type="caution">
    <text evidence="1">The sequence shown here is derived from an EMBL/GenBank/DDBJ whole genome shotgun (WGS) entry which is preliminary data.</text>
</comment>
<proteinExistence type="predicted"/>
<dbReference type="EMBL" id="CAJJDP010000147">
    <property type="protein sequence ID" value="CAD8208683.1"/>
    <property type="molecule type" value="Genomic_DNA"/>
</dbReference>
<dbReference type="AlphaFoldDB" id="A0A8S1Y5W1"/>
<reference evidence="1" key="1">
    <citation type="submission" date="2021-01" db="EMBL/GenBank/DDBJ databases">
        <authorList>
            <consortium name="Genoscope - CEA"/>
            <person name="William W."/>
        </authorList>
    </citation>
    <scope>NUCLEOTIDE SEQUENCE</scope>
</reference>
<protein>
    <submittedName>
        <fullName evidence="1">Uncharacterized protein</fullName>
    </submittedName>
</protein>
<evidence type="ECO:0000313" key="2">
    <source>
        <dbReference type="Proteomes" id="UP000683925"/>
    </source>
</evidence>
<gene>
    <name evidence="1" type="ORF">POCTA_138.1.T1450007</name>
</gene>
<dbReference type="Proteomes" id="UP000683925">
    <property type="component" value="Unassembled WGS sequence"/>
</dbReference>
<accession>A0A8S1Y5W1</accession>
<evidence type="ECO:0000313" key="1">
    <source>
        <dbReference type="EMBL" id="CAD8208683.1"/>
    </source>
</evidence>
<keyword evidence="2" id="KW-1185">Reference proteome</keyword>
<organism evidence="1 2">
    <name type="scientific">Paramecium octaurelia</name>
    <dbReference type="NCBI Taxonomy" id="43137"/>
    <lineage>
        <taxon>Eukaryota</taxon>
        <taxon>Sar</taxon>
        <taxon>Alveolata</taxon>
        <taxon>Ciliophora</taxon>
        <taxon>Intramacronucleata</taxon>
        <taxon>Oligohymenophorea</taxon>
        <taxon>Peniculida</taxon>
        <taxon>Parameciidae</taxon>
        <taxon>Paramecium</taxon>
    </lineage>
</organism>
<sequence length="219" mass="26251">MFLLLKDFLMNEKHQNISFTIGYYLKSKLGIQGQKLQENGNILAMKNIKRFLGFLISNMMLTLIQINAEKLREAIKLCRNLTQDKQYDEDLKLKIFSQQIQNIIHNLDIYLTNTQIILKIMTLNLSKKKKKWKVKILQKLITCWNYCRYYNYISYGIKTKKIKHKIEKQLTRKVLKMKIGENQFRKNQQILILRKINSHSFSYQQLCKIETRLGEKLKN</sequence>